<dbReference type="PANTHER" id="PTHR30535:SF34">
    <property type="entry name" value="MOLYBDATE-BINDING PROTEIN MOLA"/>
    <property type="match status" value="1"/>
</dbReference>
<dbReference type="InterPro" id="IPR002491">
    <property type="entry name" value="ABC_transptr_periplasmic_BD"/>
</dbReference>
<keyword evidence="5" id="KW-1185">Reference proteome</keyword>
<dbReference type="Gene3D" id="3.40.50.1980">
    <property type="entry name" value="Nitrogenase molybdenum iron protein domain"/>
    <property type="match status" value="2"/>
</dbReference>
<accession>A0ABT1Y0F6</accession>
<comment type="caution">
    <text evidence="4">The sequence shown here is derived from an EMBL/GenBank/DDBJ whole genome shotgun (WGS) entry which is preliminary data.</text>
</comment>
<dbReference type="PANTHER" id="PTHR30535">
    <property type="entry name" value="VITAMIN B12-BINDING PROTEIN"/>
    <property type="match status" value="1"/>
</dbReference>
<feature type="chain" id="PRO_5046900525" evidence="2">
    <location>
        <begin position="23"/>
        <end position="382"/>
    </location>
</feature>
<dbReference type="RefSeq" id="WP_257911997.1">
    <property type="nucleotide sequence ID" value="NZ_JANPWE010000001.1"/>
</dbReference>
<feature type="domain" description="Fe/B12 periplasmic-binding" evidence="3">
    <location>
        <begin position="62"/>
        <end position="351"/>
    </location>
</feature>
<reference evidence="4 5" key="1">
    <citation type="submission" date="2022-08" db="EMBL/GenBank/DDBJ databases">
        <title>Proteogenomics of the novel Dehalobacterium formicoaceticum strain EZ94 highlights a key role of methyltransferases during anaerobic dichloromethane degradation.</title>
        <authorList>
            <person name="Wasmund K."/>
        </authorList>
    </citation>
    <scope>NUCLEOTIDE SEQUENCE [LARGE SCALE GENOMIC DNA]</scope>
    <source>
        <strain evidence="4 5">EZ94</strain>
    </source>
</reference>
<sequence>MKRKIGLILMSVLLIFSLSACGTDTKETGKAGGQETEGGESSEITVTDMLGREISIKKPIERVVVNYWEALEFCIAVVGEDFIDMPVGVGFSGTGEQFQRIYEEKYPQLQDLPLVGGGGQNEYDIEKIISLKPDLFIANVFGHLSEIALDAAEKLERAGIPTLILTRSEDPSTSPQEAVLLVGKIFGTEDRAREMAGFLDEQFAIIKSKNLSQKTDKPTVYEEMGWGTREEYSSTGITDGWAALIELAGGENIAVGNVGDNSKIDPEYLLTKNPDYIFVTYLLGYYTPEEAQENMDATVGEYVQRKGWDKLNAVQNNNVFSFFHNQAQNQCGFYPALKMAKLFYPGEFEDINPDERLKEFFDRFMLTEYEDGIWFYQLGEQL</sequence>
<evidence type="ECO:0000313" key="4">
    <source>
        <dbReference type="EMBL" id="MCR6544352.1"/>
    </source>
</evidence>
<dbReference type="Pfam" id="PF01497">
    <property type="entry name" value="Peripla_BP_2"/>
    <property type="match status" value="1"/>
</dbReference>
<proteinExistence type="inferred from homology"/>
<keyword evidence="2" id="KW-0732">Signal</keyword>
<evidence type="ECO:0000259" key="3">
    <source>
        <dbReference type="PROSITE" id="PS50983"/>
    </source>
</evidence>
<dbReference type="SUPFAM" id="SSF53807">
    <property type="entry name" value="Helical backbone' metal receptor"/>
    <property type="match status" value="1"/>
</dbReference>
<organism evidence="4 5">
    <name type="scientific">Dehalobacterium formicoaceticum</name>
    <dbReference type="NCBI Taxonomy" id="51515"/>
    <lineage>
        <taxon>Bacteria</taxon>
        <taxon>Bacillati</taxon>
        <taxon>Bacillota</taxon>
        <taxon>Clostridia</taxon>
        <taxon>Eubacteriales</taxon>
        <taxon>Peptococcaceae</taxon>
        <taxon>Dehalobacterium</taxon>
    </lineage>
</organism>
<dbReference type="PROSITE" id="PS50983">
    <property type="entry name" value="FE_B12_PBP"/>
    <property type="match status" value="1"/>
</dbReference>
<dbReference type="PROSITE" id="PS51257">
    <property type="entry name" value="PROKAR_LIPOPROTEIN"/>
    <property type="match status" value="1"/>
</dbReference>
<dbReference type="EMBL" id="JANPWE010000001">
    <property type="protein sequence ID" value="MCR6544352.1"/>
    <property type="molecule type" value="Genomic_DNA"/>
</dbReference>
<comment type="similarity">
    <text evidence="1">Belongs to the bacterial solute-binding protein 8 family.</text>
</comment>
<feature type="signal peptide" evidence="2">
    <location>
        <begin position="1"/>
        <end position="22"/>
    </location>
</feature>
<evidence type="ECO:0000256" key="1">
    <source>
        <dbReference type="ARBA" id="ARBA00008814"/>
    </source>
</evidence>
<dbReference type="Proteomes" id="UP001524944">
    <property type="component" value="Unassembled WGS sequence"/>
</dbReference>
<dbReference type="InterPro" id="IPR050902">
    <property type="entry name" value="ABC_Transporter_SBP"/>
</dbReference>
<protein>
    <submittedName>
        <fullName evidence="4">ABC transporter substrate-binding protein</fullName>
    </submittedName>
</protein>
<evidence type="ECO:0000256" key="2">
    <source>
        <dbReference type="SAM" id="SignalP"/>
    </source>
</evidence>
<evidence type="ECO:0000313" key="5">
    <source>
        <dbReference type="Proteomes" id="UP001524944"/>
    </source>
</evidence>
<name>A0ABT1Y0F6_9FIRM</name>
<gene>
    <name evidence="4" type="ORF">NVS47_02300</name>
</gene>